<protein>
    <recommendedName>
        <fullName evidence="1">RamC N-terminal domain-containing protein</fullName>
    </recommendedName>
</protein>
<evidence type="ECO:0000313" key="2">
    <source>
        <dbReference type="EMBL" id="TDO19902.1"/>
    </source>
</evidence>
<comment type="caution">
    <text evidence="2">The sequence shown here is derived from an EMBL/GenBank/DDBJ whole genome shotgun (WGS) entry which is preliminary data.</text>
</comment>
<dbReference type="RefSeq" id="WP_094254703.1">
    <property type="nucleotide sequence ID" value="NZ_NNCE01000004.1"/>
</dbReference>
<evidence type="ECO:0000259" key="1">
    <source>
        <dbReference type="Pfam" id="PF25816"/>
    </source>
</evidence>
<proteinExistence type="predicted"/>
<sequence length="181" mass="22054">MFISKEQILNEYSKESDSTEFYNSYYFGKKIPETQNRWMINISSFPQNDLFVLEKVIEFCLQNRISFQMIRNRKQFLNSFKKDYNPWFSGNLITLFIVEKNELQNILKSLNNILLNVNHPKLYIGEQYNKFSPLHFEYGSLHFRNDLHTFNKEVVENYYKNIFLSKRIKTIVWQWITKFIN</sequence>
<dbReference type="InterPro" id="IPR057929">
    <property type="entry name" value="RamC_N"/>
</dbReference>
<evidence type="ECO:0000313" key="3">
    <source>
        <dbReference type="Proteomes" id="UP000295518"/>
    </source>
</evidence>
<dbReference type="Proteomes" id="UP000295518">
    <property type="component" value="Unassembled WGS sequence"/>
</dbReference>
<gene>
    <name evidence="2" type="ORF">EI74_0541</name>
</gene>
<name>A0A4R6ID29_9MOLU</name>
<dbReference type="Pfam" id="PF25816">
    <property type="entry name" value="RamC_N"/>
    <property type="match status" value="1"/>
</dbReference>
<dbReference type="AlphaFoldDB" id="A0A4R6ID29"/>
<feature type="domain" description="RamC N-terminal" evidence="1">
    <location>
        <begin position="35"/>
        <end position="145"/>
    </location>
</feature>
<organism evidence="2 3">
    <name type="scientific">Mycoplasma testudineum</name>
    <dbReference type="NCBI Taxonomy" id="244584"/>
    <lineage>
        <taxon>Bacteria</taxon>
        <taxon>Bacillati</taxon>
        <taxon>Mycoplasmatota</taxon>
        <taxon>Mollicutes</taxon>
        <taxon>Mycoplasmataceae</taxon>
        <taxon>Mycoplasma</taxon>
    </lineage>
</organism>
<accession>A0A4R6ID29</accession>
<reference evidence="2 3" key="1">
    <citation type="submission" date="2019-03" db="EMBL/GenBank/DDBJ databases">
        <title>Genomic Encyclopedia of Archaeal and Bacterial Type Strains, Phase II (KMG-II): from individual species to whole genera.</title>
        <authorList>
            <person name="Goeker M."/>
        </authorList>
    </citation>
    <scope>NUCLEOTIDE SEQUENCE [LARGE SCALE GENOMIC DNA]</scope>
    <source>
        <strain evidence="2 3">ATCC 700618</strain>
    </source>
</reference>
<dbReference type="EMBL" id="SNWN01000012">
    <property type="protein sequence ID" value="TDO19902.1"/>
    <property type="molecule type" value="Genomic_DNA"/>
</dbReference>
<keyword evidence="3" id="KW-1185">Reference proteome</keyword>